<dbReference type="Pfam" id="PF25670">
    <property type="entry name" value="Phage_tail_C_2"/>
    <property type="match status" value="1"/>
</dbReference>
<comment type="caution">
    <text evidence="2">The sequence shown here is derived from an EMBL/GenBank/DDBJ whole genome shotgun (WGS) entry which is preliminary data.</text>
</comment>
<name>A0AAJ2D588_SERFO</name>
<dbReference type="RefSeq" id="WP_309046471.1">
    <property type="nucleotide sequence ID" value="NZ_JAVIGA010000001.1"/>
</dbReference>
<dbReference type="Proteomes" id="UP001224622">
    <property type="component" value="Unassembled WGS sequence"/>
</dbReference>
<organism evidence="2 3">
    <name type="scientific">Serratia fonticola</name>
    <dbReference type="NCBI Taxonomy" id="47917"/>
    <lineage>
        <taxon>Bacteria</taxon>
        <taxon>Pseudomonadati</taxon>
        <taxon>Pseudomonadota</taxon>
        <taxon>Gammaproteobacteria</taxon>
        <taxon>Enterobacterales</taxon>
        <taxon>Yersiniaceae</taxon>
        <taxon>Serratia</taxon>
    </lineage>
</organism>
<dbReference type="AlphaFoldDB" id="A0AAJ2D588"/>
<accession>A0AAJ2D588</accession>
<evidence type="ECO:0000313" key="2">
    <source>
        <dbReference type="EMBL" id="MDQ9125032.1"/>
    </source>
</evidence>
<proteinExistence type="predicted"/>
<dbReference type="InterPro" id="IPR058008">
    <property type="entry name" value="Gp26_C"/>
</dbReference>
<evidence type="ECO:0000313" key="3">
    <source>
        <dbReference type="Proteomes" id="UP001224622"/>
    </source>
</evidence>
<reference evidence="2" key="1">
    <citation type="submission" date="2023-08" db="EMBL/GenBank/DDBJ databases">
        <title>The Comparative Genomic Analysis of Yersiniaceae from Polar Regions.</title>
        <authorList>
            <person name="Goncharov A."/>
            <person name="Aslanov B."/>
            <person name="Kolodzhieva V."/>
            <person name="Azarov D."/>
            <person name="Mochov A."/>
            <person name="Lebedeva E."/>
        </authorList>
    </citation>
    <scope>NUCLEOTIDE SEQUENCE</scope>
    <source>
        <strain evidence="2">Vf</strain>
    </source>
</reference>
<feature type="domain" description="Phage tail protein C-terminal" evidence="1">
    <location>
        <begin position="298"/>
        <end position="433"/>
    </location>
</feature>
<sequence>MPAGTITLTNNSAVVKGAGTAFTSELKPGDFIVAVVGGVTYTLPVKTVDNATQATLIRVYDGPTQAGAAWSAVPRETLNAITAQLAAESSRALRGLNYDKDNWQQVFSGTGNITVKLPDGSTFTGPAWNSFNTALNNTNSALNNKAARGNNSDITSLSGLTTALSVAQGGTGAKTVAAARESLGLGTAATWNMGNGNGTAESSGGQLTYIGGTFKVPKGNVGIIWGSGSTPNISGVTGGLEAPPFRISNGGNSFASACMIFIRDSAYAICFGLDTDNQLAFGGWSEAGRRYVILSEKNTTVDGNGFIKKASPIARLCNSPEVMPEGFLRGFSLCGLAAVNGEADGVSAEQVSTGVYRVYGALGLAEDGWTIEIPQDVNGNRLCFVSTETTEDGAITVYVSQRKLDTKSPNIVAGEPMDIPAGRWIDLRLEMPKEQ</sequence>
<dbReference type="EMBL" id="JAVIGA010000001">
    <property type="protein sequence ID" value="MDQ9125032.1"/>
    <property type="molecule type" value="Genomic_DNA"/>
</dbReference>
<gene>
    <name evidence="2" type="ORF">RDT67_01175</name>
</gene>
<protein>
    <submittedName>
        <fullName evidence="2">Phage tail protein</fullName>
    </submittedName>
</protein>
<evidence type="ECO:0000259" key="1">
    <source>
        <dbReference type="Pfam" id="PF25670"/>
    </source>
</evidence>